<organism evidence="2 3">
    <name type="scientific">Actinomyces massiliensis F0489</name>
    <dbReference type="NCBI Taxonomy" id="1125718"/>
    <lineage>
        <taxon>Bacteria</taxon>
        <taxon>Bacillati</taxon>
        <taxon>Actinomycetota</taxon>
        <taxon>Actinomycetes</taxon>
        <taxon>Actinomycetales</taxon>
        <taxon>Actinomycetaceae</taxon>
        <taxon>Actinomyces</taxon>
    </lineage>
</organism>
<dbReference type="Proteomes" id="UP000002941">
    <property type="component" value="Unassembled WGS sequence"/>
</dbReference>
<feature type="region of interest" description="Disordered" evidence="1">
    <location>
        <begin position="1"/>
        <end position="53"/>
    </location>
</feature>
<dbReference type="PATRIC" id="fig|1125718.3.peg.732"/>
<dbReference type="RefSeq" id="WP_008730314.1">
    <property type="nucleotide sequence ID" value="NZ_AKFT01000050.1"/>
</dbReference>
<dbReference type="EMBL" id="AKFT01000050">
    <property type="protein sequence ID" value="EJF46707.1"/>
    <property type="molecule type" value="Genomic_DNA"/>
</dbReference>
<keyword evidence="3" id="KW-1185">Reference proteome</keyword>
<protein>
    <submittedName>
        <fullName evidence="2">Uncharacterized protein</fullName>
    </submittedName>
</protein>
<evidence type="ECO:0000313" key="3">
    <source>
        <dbReference type="Proteomes" id="UP000002941"/>
    </source>
</evidence>
<reference evidence="2 3" key="1">
    <citation type="submission" date="2012-05" db="EMBL/GenBank/DDBJ databases">
        <authorList>
            <person name="Harkins D.M."/>
            <person name="Madupu R."/>
            <person name="Durkin A.S."/>
            <person name="Torralba M."/>
            <person name="Methe B."/>
            <person name="Sutton G.G."/>
            <person name="Nelson K.E."/>
        </authorList>
    </citation>
    <scope>NUCLEOTIDE SEQUENCE [LARGE SCALE GENOMIC DNA]</scope>
    <source>
        <strain evidence="2 3">F0489</strain>
    </source>
</reference>
<evidence type="ECO:0000313" key="2">
    <source>
        <dbReference type="EMBL" id="EJF46707.1"/>
    </source>
</evidence>
<dbReference type="AlphaFoldDB" id="J0NPJ2"/>
<comment type="caution">
    <text evidence="2">The sequence shown here is derived from an EMBL/GenBank/DDBJ whole genome shotgun (WGS) entry which is preliminary data.</text>
</comment>
<evidence type="ECO:0000256" key="1">
    <source>
        <dbReference type="SAM" id="MobiDB-lite"/>
    </source>
</evidence>
<feature type="compositionally biased region" description="Basic residues" evidence="1">
    <location>
        <begin position="36"/>
        <end position="47"/>
    </location>
</feature>
<sequence>MSEYYTGADQWGQDDANTDTDTDTETSPQAEPPVSRRPRRTSSRRSRGGAVTRAAAEAVLDRYETMSTASETEREALKTVLGSSATDIRSLTVALASGVEPKHAAAMDDLLTIAASDDADRDMVALTLGVGQSGMKRLRAAWQLAGSLSKQTQNLSTNPVQAARSLAQVAVDVFDVLSTVKTLLG</sequence>
<accession>J0NPJ2</accession>
<gene>
    <name evidence="2" type="ORF">HMPREF1318_0667</name>
</gene>
<proteinExistence type="predicted"/>
<name>J0NPJ2_9ACTO</name>